<evidence type="ECO:0000313" key="1">
    <source>
        <dbReference type="EMBL" id="CUN80050.1"/>
    </source>
</evidence>
<dbReference type="Proteomes" id="UP000095645">
    <property type="component" value="Unassembled WGS sequence"/>
</dbReference>
<name>A0A173ZWT1_9FIRM</name>
<dbReference type="Pfam" id="PF00300">
    <property type="entry name" value="His_Phos_1"/>
    <property type="match status" value="1"/>
</dbReference>
<dbReference type="InterPro" id="IPR013078">
    <property type="entry name" value="His_Pase_superF_clade-1"/>
</dbReference>
<dbReference type="InterPro" id="IPR029033">
    <property type="entry name" value="His_PPase_superfam"/>
</dbReference>
<accession>A0A173ZWT1</accession>
<proteinExistence type="predicted"/>
<organism evidence="1 2">
    <name type="scientific">Blautia obeum</name>
    <dbReference type="NCBI Taxonomy" id="40520"/>
    <lineage>
        <taxon>Bacteria</taxon>
        <taxon>Bacillati</taxon>
        <taxon>Bacillota</taxon>
        <taxon>Clostridia</taxon>
        <taxon>Lachnospirales</taxon>
        <taxon>Lachnospiraceae</taxon>
        <taxon>Blautia</taxon>
    </lineage>
</organism>
<dbReference type="EMBL" id="CYZP01000007">
    <property type="protein sequence ID" value="CUN80050.1"/>
    <property type="molecule type" value="Genomic_DNA"/>
</dbReference>
<protein>
    <submittedName>
        <fullName evidence="1">Alpha-ribazole phosphatase</fullName>
    </submittedName>
</protein>
<evidence type="ECO:0000313" key="2">
    <source>
        <dbReference type="Proteomes" id="UP000095645"/>
    </source>
</evidence>
<dbReference type="AlphaFoldDB" id="A0A173ZWT1"/>
<gene>
    <name evidence="1" type="ORF">ERS852476_01124</name>
</gene>
<reference evidence="1 2" key="1">
    <citation type="submission" date="2015-09" db="EMBL/GenBank/DDBJ databases">
        <authorList>
            <consortium name="Pathogen Informatics"/>
        </authorList>
    </citation>
    <scope>NUCLEOTIDE SEQUENCE [LARGE SCALE GENOMIC DNA]</scope>
    <source>
        <strain evidence="1 2">2789STDY5834861</strain>
    </source>
</reference>
<dbReference type="Gene3D" id="3.40.50.1240">
    <property type="entry name" value="Phosphoglycerate mutase-like"/>
    <property type="match status" value="1"/>
</dbReference>
<sequence>MRLLIVRHGDPDYSIDSLTEKGWKEAEYLSERLSKLDVKDFYVSPLGRAKDTASFTLKKMNRTAVECDWLREFDVLIDRPDVTDRQKRLWDWLPQDWTQDERFYQYDHWYENERLQQSDAKGYYDYVTGKFDKLLAEHGYVREGHYYRVEKPNEDTLVFFCHFGLECVLLAHLIGASPMVLWHGFCAAPSSVTTVNTEERREGIASFRISAFGDISHLYVHDEPPAFAARFCEMYSNTDERHD</sequence>
<dbReference type="SMART" id="SM00855">
    <property type="entry name" value="PGAM"/>
    <property type="match status" value="1"/>
</dbReference>
<dbReference type="RefSeq" id="WP_055057683.1">
    <property type="nucleotide sequence ID" value="NZ_CYZP01000007.1"/>
</dbReference>
<dbReference type="CDD" id="cd07067">
    <property type="entry name" value="HP_PGM_like"/>
    <property type="match status" value="1"/>
</dbReference>
<dbReference type="SUPFAM" id="SSF53254">
    <property type="entry name" value="Phosphoglycerate mutase-like"/>
    <property type="match status" value="1"/>
</dbReference>